<evidence type="ECO:0000313" key="4">
    <source>
        <dbReference type="Proteomes" id="UP000677180"/>
    </source>
</evidence>
<dbReference type="PANTHER" id="PTHR43130">
    <property type="entry name" value="ARAC-FAMILY TRANSCRIPTIONAL REGULATOR"/>
    <property type="match status" value="1"/>
</dbReference>
<name>A0AB37HYI2_9ACTN</name>
<proteinExistence type="predicted"/>
<evidence type="ECO:0000259" key="2">
    <source>
        <dbReference type="Pfam" id="PF01965"/>
    </source>
</evidence>
<evidence type="ECO:0000256" key="1">
    <source>
        <dbReference type="SAM" id="Phobius"/>
    </source>
</evidence>
<dbReference type="PANTHER" id="PTHR43130:SF15">
    <property type="entry name" value="THIJ_PFPI FAMILY PROTEIN (AFU_ORTHOLOGUE AFUA_5G14240)"/>
    <property type="match status" value="1"/>
</dbReference>
<organism evidence="3 4">
    <name type="scientific">Arachnia propionica</name>
    <dbReference type="NCBI Taxonomy" id="1750"/>
    <lineage>
        <taxon>Bacteria</taxon>
        <taxon>Bacillati</taxon>
        <taxon>Actinomycetota</taxon>
        <taxon>Actinomycetes</taxon>
        <taxon>Propionibacteriales</taxon>
        <taxon>Propionibacteriaceae</taxon>
        <taxon>Arachnia</taxon>
    </lineage>
</organism>
<evidence type="ECO:0000313" key="3">
    <source>
        <dbReference type="EMBL" id="QUC12594.1"/>
    </source>
</evidence>
<dbReference type="Pfam" id="PF01965">
    <property type="entry name" value="DJ-1_PfpI"/>
    <property type="match status" value="1"/>
</dbReference>
<keyword evidence="1" id="KW-0472">Membrane</keyword>
<dbReference type="InterPro" id="IPR029062">
    <property type="entry name" value="Class_I_gatase-like"/>
</dbReference>
<dbReference type="Proteomes" id="UP000677180">
    <property type="component" value="Chromosome"/>
</dbReference>
<keyword evidence="1" id="KW-0812">Transmembrane</keyword>
<dbReference type="InterPro" id="IPR052158">
    <property type="entry name" value="INH-QAR"/>
</dbReference>
<reference evidence="3" key="1">
    <citation type="submission" date="2021-03" db="EMBL/GenBank/DDBJ databases">
        <title>Human Oral Microbial Genomes.</title>
        <authorList>
            <person name="Johnston C.D."/>
            <person name="Chen T."/>
            <person name="Dewhirst F.E."/>
        </authorList>
    </citation>
    <scope>NUCLEOTIDE SEQUENCE</scope>
    <source>
        <strain evidence="3">F0714</strain>
    </source>
</reference>
<dbReference type="Gene3D" id="3.40.50.880">
    <property type="match status" value="1"/>
</dbReference>
<dbReference type="SUPFAM" id="SSF52317">
    <property type="entry name" value="Class I glutamine amidotransferase-like"/>
    <property type="match status" value="1"/>
</dbReference>
<dbReference type="InterPro" id="IPR002818">
    <property type="entry name" value="DJ-1/PfpI"/>
</dbReference>
<sequence>MVYDVSVVLFEDFELLDVFGPVELLARLPEEYRIVYVAPEAGPVRSSQGAEIVVPASLKNAAPTDIVLVPGGPGTRRLVRDQQFLQMLTHLAAPAAIIVSVCTGSAVLAAAGLLNGYRATSNKRAFDWASGHGDGVTWVRRARWVHDRNRWTSSGVAAGMDMTAALIGHLTGPEAATTAAREIELEIHPDPTRDPFADPR</sequence>
<protein>
    <submittedName>
        <fullName evidence="3">DJ-1/PfpI family protein</fullName>
    </submittedName>
</protein>
<keyword evidence="1" id="KW-1133">Transmembrane helix</keyword>
<accession>A0AB37HYI2</accession>
<dbReference type="EMBL" id="CP072385">
    <property type="protein sequence ID" value="QUC12594.1"/>
    <property type="molecule type" value="Genomic_DNA"/>
</dbReference>
<feature type="domain" description="DJ-1/PfpI" evidence="2">
    <location>
        <begin position="5"/>
        <end position="167"/>
    </location>
</feature>
<dbReference type="CDD" id="cd03139">
    <property type="entry name" value="GATase1_PfpI_2"/>
    <property type="match status" value="1"/>
</dbReference>
<dbReference type="AlphaFoldDB" id="A0AB37HYI2"/>
<feature type="transmembrane region" description="Helical" evidence="1">
    <location>
        <begin position="91"/>
        <end position="114"/>
    </location>
</feature>
<gene>
    <name evidence="3" type="ORF">J5A53_04805</name>
</gene>